<name>A0AAN9M030_CANGL</name>
<dbReference type="EMBL" id="JAYMYQ010000003">
    <property type="protein sequence ID" value="KAK7343273.1"/>
    <property type="molecule type" value="Genomic_DNA"/>
</dbReference>
<organism evidence="1 2">
    <name type="scientific">Canavalia gladiata</name>
    <name type="common">Sword bean</name>
    <name type="synonym">Dolichos gladiatus</name>
    <dbReference type="NCBI Taxonomy" id="3824"/>
    <lineage>
        <taxon>Eukaryota</taxon>
        <taxon>Viridiplantae</taxon>
        <taxon>Streptophyta</taxon>
        <taxon>Embryophyta</taxon>
        <taxon>Tracheophyta</taxon>
        <taxon>Spermatophyta</taxon>
        <taxon>Magnoliopsida</taxon>
        <taxon>eudicotyledons</taxon>
        <taxon>Gunneridae</taxon>
        <taxon>Pentapetalae</taxon>
        <taxon>rosids</taxon>
        <taxon>fabids</taxon>
        <taxon>Fabales</taxon>
        <taxon>Fabaceae</taxon>
        <taxon>Papilionoideae</taxon>
        <taxon>50 kb inversion clade</taxon>
        <taxon>NPAAA clade</taxon>
        <taxon>indigoferoid/millettioid clade</taxon>
        <taxon>Phaseoleae</taxon>
        <taxon>Canavalia</taxon>
    </lineage>
</organism>
<accession>A0AAN9M030</accession>
<sequence>MFDLTRYEIYRPEYHRFTISTKSRFYQLIVFQNRTHSVPIKIQSGKLIAAGHVMKSTQDTPHVHFRLTLNGRFGFQTMPCLDQTRSRRVETKQ</sequence>
<evidence type="ECO:0000313" key="2">
    <source>
        <dbReference type="Proteomes" id="UP001367508"/>
    </source>
</evidence>
<reference evidence="1 2" key="1">
    <citation type="submission" date="2024-01" db="EMBL/GenBank/DDBJ databases">
        <title>The genomes of 5 underutilized Papilionoideae crops provide insights into root nodulation and disease resistanc.</title>
        <authorList>
            <person name="Jiang F."/>
        </authorList>
    </citation>
    <scope>NUCLEOTIDE SEQUENCE [LARGE SCALE GENOMIC DNA]</scope>
    <source>
        <strain evidence="1">LVBAO_FW01</strain>
        <tissue evidence="1">Leaves</tissue>
    </source>
</reference>
<dbReference type="Proteomes" id="UP001367508">
    <property type="component" value="Unassembled WGS sequence"/>
</dbReference>
<evidence type="ECO:0000313" key="1">
    <source>
        <dbReference type="EMBL" id="KAK7343273.1"/>
    </source>
</evidence>
<gene>
    <name evidence="1" type="ORF">VNO77_11890</name>
</gene>
<comment type="caution">
    <text evidence="1">The sequence shown here is derived from an EMBL/GenBank/DDBJ whole genome shotgun (WGS) entry which is preliminary data.</text>
</comment>
<proteinExistence type="predicted"/>
<keyword evidence="2" id="KW-1185">Reference proteome</keyword>
<dbReference type="AlphaFoldDB" id="A0AAN9M030"/>
<protein>
    <submittedName>
        <fullName evidence="1">Uncharacterized protein</fullName>
    </submittedName>
</protein>